<dbReference type="AlphaFoldDB" id="A0A162PWJ4"/>
<evidence type="ECO:0000313" key="1">
    <source>
        <dbReference type="EMBL" id="KZS19209.1"/>
    </source>
</evidence>
<sequence>MCKGSVLCDDRCTKRNAKREFDPRRRERNLCIEMRCFAVILNMSLLGRFDENVFAILLSVSLSPPPRSRYVFFFCCTREEKGATVRAPAPFRLPRLS</sequence>
<organism evidence="1 2">
    <name type="scientific">Daphnia magna</name>
    <dbReference type="NCBI Taxonomy" id="35525"/>
    <lineage>
        <taxon>Eukaryota</taxon>
        <taxon>Metazoa</taxon>
        <taxon>Ecdysozoa</taxon>
        <taxon>Arthropoda</taxon>
        <taxon>Crustacea</taxon>
        <taxon>Branchiopoda</taxon>
        <taxon>Diplostraca</taxon>
        <taxon>Cladocera</taxon>
        <taxon>Anomopoda</taxon>
        <taxon>Daphniidae</taxon>
        <taxon>Daphnia</taxon>
    </lineage>
</organism>
<protein>
    <submittedName>
        <fullName evidence="1">Uncharacterized protein</fullName>
    </submittedName>
</protein>
<dbReference type="EMBL" id="LRGB01000418">
    <property type="protein sequence ID" value="KZS19209.1"/>
    <property type="molecule type" value="Genomic_DNA"/>
</dbReference>
<proteinExistence type="predicted"/>
<accession>A0A162PWJ4</accession>
<evidence type="ECO:0000313" key="2">
    <source>
        <dbReference type="Proteomes" id="UP000076858"/>
    </source>
</evidence>
<comment type="caution">
    <text evidence="1">The sequence shown here is derived from an EMBL/GenBank/DDBJ whole genome shotgun (WGS) entry which is preliminary data.</text>
</comment>
<reference evidence="1 2" key="1">
    <citation type="submission" date="2016-03" db="EMBL/GenBank/DDBJ databases">
        <title>EvidentialGene: Evidence-directed Construction of Genes on Genomes.</title>
        <authorList>
            <person name="Gilbert D.G."/>
            <person name="Choi J.-H."/>
            <person name="Mockaitis K."/>
            <person name="Colbourne J."/>
            <person name="Pfrender M."/>
        </authorList>
    </citation>
    <scope>NUCLEOTIDE SEQUENCE [LARGE SCALE GENOMIC DNA]</scope>
    <source>
        <strain evidence="1 2">Xinb3</strain>
        <tissue evidence="1">Complete organism</tissue>
    </source>
</reference>
<gene>
    <name evidence="1" type="ORF">APZ42_014430</name>
</gene>
<keyword evidence="2" id="KW-1185">Reference proteome</keyword>
<name>A0A162PWJ4_9CRUS</name>
<dbReference type="Proteomes" id="UP000076858">
    <property type="component" value="Unassembled WGS sequence"/>
</dbReference>